<dbReference type="Proteomes" id="UP000051952">
    <property type="component" value="Unassembled WGS sequence"/>
</dbReference>
<gene>
    <name evidence="2" type="ORF">BSAL_22760</name>
</gene>
<feature type="signal peptide" evidence="1">
    <location>
        <begin position="1"/>
        <end position="24"/>
    </location>
</feature>
<keyword evidence="1" id="KW-0732">Signal</keyword>
<reference evidence="3" key="1">
    <citation type="submission" date="2015-09" db="EMBL/GenBank/DDBJ databases">
        <authorList>
            <consortium name="Pathogen Informatics"/>
        </authorList>
    </citation>
    <scope>NUCLEOTIDE SEQUENCE [LARGE SCALE GENOMIC DNA]</scope>
    <source>
        <strain evidence="3">Lake Konstanz</strain>
    </source>
</reference>
<organism evidence="2 3">
    <name type="scientific">Bodo saltans</name>
    <name type="common">Flagellated protozoan</name>
    <dbReference type="NCBI Taxonomy" id="75058"/>
    <lineage>
        <taxon>Eukaryota</taxon>
        <taxon>Discoba</taxon>
        <taxon>Euglenozoa</taxon>
        <taxon>Kinetoplastea</taxon>
        <taxon>Metakinetoplastina</taxon>
        <taxon>Eubodonida</taxon>
        <taxon>Bodonidae</taxon>
        <taxon>Bodo</taxon>
    </lineage>
</organism>
<proteinExistence type="predicted"/>
<protein>
    <submittedName>
        <fullName evidence="2">GP46-like surface antigen, putative</fullName>
    </submittedName>
</protein>
<accession>A0A0S4JHG5</accession>
<feature type="chain" id="PRO_5006622372" evidence="1">
    <location>
        <begin position="25"/>
        <end position="164"/>
    </location>
</feature>
<dbReference type="VEuPathDB" id="TriTrypDB:BSAL_22760"/>
<sequence length="164" mass="17297">MTGICGVAVLVVLITAAHFPPVSADFSKAGQLLAMQRFYDALGGPSWNPNCAIGWDRRGTEYCGLAGVGCLVNSSNGGFDIITSLYFFGCNLAGTLPVELLDLRGLLIFDIIANLKVTGSIPAGYGTAWPQLTRLAIGSTAMHGSLQTETGYLRQLEILILNGT</sequence>
<dbReference type="AlphaFoldDB" id="A0A0S4JHG5"/>
<keyword evidence="3" id="KW-1185">Reference proteome</keyword>
<dbReference type="EMBL" id="CYKH01001759">
    <property type="protein sequence ID" value="CUG89690.1"/>
    <property type="molecule type" value="Genomic_DNA"/>
</dbReference>
<evidence type="ECO:0000313" key="3">
    <source>
        <dbReference type="Proteomes" id="UP000051952"/>
    </source>
</evidence>
<dbReference type="InterPro" id="IPR032675">
    <property type="entry name" value="LRR_dom_sf"/>
</dbReference>
<evidence type="ECO:0000313" key="2">
    <source>
        <dbReference type="EMBL" id="CUG89690.1"/>
    </source>
</evidence>
<evidence type="ECO:0000256" key="1">
    <source>
        <dbReference type="SAM" id="SignalP"/>
    </source>
</evidence>
<dbReference type="SUPFAM" id="SSF52058">
    <property type="entry name" value="L domain-like"/>
    <property type="match status" value="1"/>
</dbReference>
<name>A0A0S4JHG5_BODSA</name>
<dbReference type="Gene3D" id="3.80.10.10">
    <property type="entry name" value="Ribonuclease Inhibitor"/>
    <property type="match status" value="1"/>
</dbReference>